<protein>
    <recommendedName>
        <fullName evidence="3">RNase H type-1 domain-containing protein</fullName>
    </recommendedName>
</protein>
<evidence type="ECO:0008006" key="3">
    <source>
        <dbReference type="Google" id="ProtNLM"/>
    </source>
</evidence>
<evidence type="ECO:0000313" key="1">
    <source>
        <dbReference type="EMBL" id="KAE8238050.1"/>
    </source>
</evidence>
<reference evidence="1" key="1">
    <citation type="submission" date="2016-04" db="EMBL/GenBank/DDBJ databases">
        <authorList>
            <person name="Nguyen H.D."/>
            <person name="Samba Siva P."/>
            <person name="Cullis J."/>
            <person name="Levesque C.A."/>
            <person name="Hambleton S."/>
        </authorList>
    </citation>
    <scope>NUCLEOTIDE SEQUENCE</scope>
    <source>
        <strain evidence="1">DAOMC 236416</strain>
    </source>
</reference>
<evidence type="ECO:0000313" key="2">
    <source>
        <dbReference type="Proteomes" id="UP000077521"/>
    </source>
</evidence>
<keyword evidence="2" id="KW-1185">Reference proteome</keyword>
<dbReference type="AlphaFoldDB" id="A0A177T432"/>
<reference evidence="1" key="2">
    <citation type="journal article" date="2019" name="IMA Fungus">
        <title>Genome sequencing and comparison of five Tilletia species to identify candidate genes for the detection of regulated species infecting wheat.</title>
        <authorList>
            <person name="Nguyen H.D.T."/>
            <person name="Sultana T."/>
            <person name="Kesanakurti P."/>
            <person name="Hambleton S."/>
        </authorList>
    </citation>
    <scope>NUCLEOTIDE SEQUENCE</scope>
    <source>
        <strain evidence="1">DAOMC 236416</strain>
    </source>
</reference>
<dbReference type="EMBL" id="LWDF02001544">
    <property type="protein sequence ID" value="KAE8238050.1"/>
    <property type="molecule type" value="Genomic_DNA"/>
</dbReference>
<organism evidence="1 2">
    <name type="scientific">Tilletia indica</name>
    <dbReference type="NCBI Taxonomy" id="43049"/>
    <lineage>
        <taxon>Eukaryota</taxon>
        <taxon>Fungi</taxon>
        <taxon>Dikarya</taxon>
        <taxon>Basidiomycota</taxon>
        <taxon>Ustilaginomycotina</taxon>
        <taxon>Exobasidiomycetes</taxon>
        <taxon>Tilletiales</taxon>
        <taxon>Tilletiaceae</taxon>
        <taxon>Tilletia</taxon>
    </lineage>
</organism>
<proteinExistence type="predicted"/>
<dbReference type="Proteomes" id="UP000077521">
    <property type="component" value="Unassembled WGS sequence"/>
</dbReference>
<name>A0A177T432_9BASI</name>
<gene>
    <name evidence="1" type="ORF">A4X13_0g8536</name>
</gene>
<sequence length="118" mass="12958">MIAQHGVDIGVMEAWALKLALLASIEMGARECVVRFCVDNLGVVWAMRKGRSRSRWTNRCLDSIAERAMQVNVVMSVEYVASAENLADGPSRGDCSQFDPLNLNLAAPWQKFLGAACK</sequence>
<accession>A0A177T432</accession>
<comment type="caution">
    <text evidence="1">The sequence shown here is derived from an EMBL/GenBank/DDBJ whole genome shotgun (WGS) entry which is preliminary data.</text>
</comment>